<dbReference type="InterPro" id="IPR023799">
    <property type="entry name" value="RbfA_dom_sf"/>
</dbReference>
<gene>
    <name evidence="2" type="primary">rbfA</name>
    <name evidence="4" type="ORF">JonanDRAFT_0538</name>
</gene>
<comment type="subcellular location">
    <subcellularLocation>
        <location evidence="2">Cytoplasm</location>
    </subcellularLocation>
</comment>
<protein>
    <recommendedName>
        <fullName evidence="2">Ribosome-binding factor A</fullName>
    </recommendedName>
</protein>
<sequence length="130" mass="14607">MSGFRMDRINSQLMREISRILMSDVKDEVASQAIVTSVDCSKDLKYAKVYYTALTARRKSLAEALEKVAGFVRKTLGSRLRYRTVPLLTFVFDETEEKARQMDTLLDQVVTDLPPEPEAEAPDGSNGEGK</sequence>
<dbReference type="GO" id="GO:0030490">
    <property type="term" value="P:maturation of SSU-rRNA"/>
    <property type="evidence" value="ECO:0007669"/>
    <property type="project" value="UniProtKB-UniRule"/>
</dbReference>
<dbReference type="GO" id="GO:0043024">
    <property type="term" value="F:ribosomal small subunit binding"/>
    <property type="evidence" value="ECO:0007669"/>
    <property type="project" value="TreeGrafter"/>
</dbReference>
<dbReference type="STRING" id="885272.JonanDRAFT_0538"/>
<proteinExistence type="inferred from homology"/>
<dbReference type="InterPro" id="IPR000238">
    <property type="entry name" value="RbfA"/>
</dbReference>
<dbReference type="OrthoDB" id="307788at2"/>
<evidence type="ECO:0000256" key="2">
    <source>
        <dbReference type="HAMAP-Rule" id="MF_00003"/>
    </source>
</evidence>
<dbReference type="NCBIfam" id="TIGR00082">
    <property type="entry name" value="rbfA"/>
    <property type="match status" value="1"/>
</dbReference>
<accession>H0UJT3</accession>
<keyword evidence="5" id="KW-1185">Reference proteome</keyword>
<organism evidence="4 5">
    <name type="scientific">Jonquetella anthropi DSM 22815</name>
    <dbReference type="NCBI Taxonomy" id="885272"/>
    <lineage>
        <taxon>Bacteria</taxon>
        <taxon>Thermotogati</taxon>
        <taxon>Synergistota</taxon>
        <taxon>Synergistia</taxon>
        <taxon>Synergistales</taxon>
        <taxon>Dethiosulfovibrionaceae</taxon>
        <taxon>Jonquetella</taxon>
    </lineage>
</organism>
<dbReference type="AlphaFoldDB" id="H0UJT3"/>
<dbReference type="Proteomes" id="UP000003806">
    <property type="component" value="Chromosome"/>
</dbReference>
<dbReference type="HOGENOM" id="CLU_089475_5_0_0"/>
<dbReference type="eggNOG" id="COG0858">
    <property type="taxonomic scope" value="Bacteria"/>
</dbReference>
<dbReference type="HAMAP" id="MF_00003">
    <property type="entry name" value="RbfA"/>
    <property type="match status" value="1"/>
</dbReference>
<name>H0UJT3_9BACT</name>
<dbReference type="GO" id="GO:0005829">
    <property type="term" value="C:cytosol"/>
    <property type="evidence" value="ECO:0007669"/>
    <property type="project" value="TreeGrafter"/>
</dbReference>
<reference evidence="4 5" key="1">
    <citation type="submission" date="2011-11" db="EMBL/GenBank/DDBJ databases">
        <title>The Noncontiguous Finished genome of Jonquetella anthropi DSM 22815.</title>
        <authorList>
            <consortium name="US DOE Joint Genome Institute (JGI-PGF)"/>
            <person name="Lucas S."/>
            <person name="Copeland A."/>
            <person name="Lapidus A."/>
            <person name="Glavina del Rio T."/>
            <person name="Dalin E."/>
            <person name="Tice H."/>
            <person name="Bruce D."/>
            <person name="Goodwin L."/>
            <person name="Pitluck S."/>
            <person name="Peters L."/>
            <person name="Mikhailova N."/>
            <person name="Held B."/>
            <person name="Kyrpides N."/>
            <person name="Mavromatis K."/>
            <person name="Ivanova N."/>
            <person name="Markowitz V."/>
            <person name="Cheng J.-F."/>
            <person name="Hugenholtz P."/>
            <person name="Woyke T."/>
            <person name="Wu D."/>
            <person name="Gronow S."/>
            <person name="Wellnitz S."/>
            <person name="Brambilla E."/>
            <person name="Klenk H.-P."/>
            <person name="Eisen J.A."/>
        </authorList>
    </citation>
    <scope>NUCLEOTIDE SEQUENCE [LARGE SCALE GENOMIC DNA]</scope>
    <source>
        <strain evidence="4 5">DSM 22815</strain>
    </source>
</reference>
<dbReference type="SUPFAM" id="SSF89919">
    <property type="entry name" value="Ribosome-binding factor A, RbfA"/>
    <property type="match status" value="1"/>
</dbReference>
<feature type="region of interest" description="Disordered" evidence="3">
    <location>
        <begin position="110"/>
        <end position="130"/>
    </location>
</feature>
<keyword evidence="2" id="KW-0963">Cytoplasm</keyword>
<dbReference type="Pfam" id="PF02033">
    <property type="entry name" value="RBFA"/>
    <property type="match status" value="1"/>
</dbReference>
<evidence type="ECO:0000256" key="3">
    <source>
        <dbReference type="SAM" id="MobiDB-lite"/>
    </source>
</evidence>
<dbReference type="PANTHER" id="PTHR33515:SF1">
    <property type="entry name" value="RIBOSOME-BINDING FACTOR A, CHLOROPLASTIC-RELATED"/>
    <property type="match status" value="1"/>
</dbReference>
<comment type="subunit">
    <text evidence="2">Monomer. Binds 30S ribosomal subunits, but not 50S ribosomal subunits or 70S ribosomes.</text>
</comment>
<evidence type="ECO:0000313" key="4">
    <source>
        <dbReference type="EMBL" id="EHM12942.1"/>
    </source>
</evidence>
<dbReference type="EMBL" id="CM001376">
    <property type="protein sequence ID" value="EHM12942.1"/>
    <property type="molecule type" value="Genomic_DNA"/>
</dbReference>
<dbReference type="Gene3D" id="3.30.300.20">
    <property type="match status" value="1"/>
</dbReference>
<dbReference type="PANTHER" id="PTHR33515">
    <property type="entry name" value="RIBOSOME-BINDING FACTOR A, CHLOROPLASTIC-RELATED"/>
    <property type="match status" value="1"/>
</dbReference>
<dbReference type="InterPro" id="IPR015946">
    <property type="entry name" value="KH_dom-like_a/b"/>
</dbReference>
<evidence type="ECO:0000313" key="5">
    <source>
        <dbReference type="Proteomes" id="UP000003806"/>
    </source>
</evidence>
<keyword evidence="1 2" id="KW-0690">Ribosome biogenesis</keyword>
<evidence type="ECO:0000256" key="1">
    <source>
        <dbReference type="ARBA" id="ARBA00022517"/>
    </source>
</evidence>
<comment type="function">
    <text evidence="2">One of several proteins that assist in the late maturation steps of the functional core of the 30S ribosomal subunit. Associates with free 30S ribosomal subunits (but not with 30S subunits that are part of 70S ribosomes or polysomes). Required for efficient processing of 16S rRNA. May interact with the 5'-terminal helix region of 16S rRNA.</text>
</comment>
<comment type="similarity">
    <text evidence="2">Belongs to the RbfA family.</text>
</comment>